<dbReference type="RefSeq" id="WP_185802263.1">
    <property type="nucleotide sequence ID" value="NZ_JACJVJ010000003.1"/>
</dbReference>
<feature type="domain" description="AMP-binding enzyme C-terminal" evidence="7">
    <location>
        <begin position="442"/>
        <end position="517"/>
    </location>
</feature>
<dbReference type="PANTHER" id="PTHR43201:SF5">
    <property type="entry name" value="MEDIUM-CHAIN ACYL-COA LIGASE ACSF2, MITOCHONDRIAL"/>
    <property type="match status" value="1"/>
</dbReference>
<dbReference type="Pfam" id="PF00501">
    <property type="entry name" value="AMP-binding"/>
    <property type="match status" value="1"/>
</dbReference>
<dbReference type="GO" id="GO:0031956">
    <property type="term" value="F:medium-chain fatty acid-CoA ligase activity"/>
    <property type="evidence" value="ECO:0007669"/>
    <property type="project" value="TreeGrafter"/>
</dbReference>
<dbReference type="SUPFAM" id="SSF56801">
    <property type="entry name" value="Acetyl-CoA synthetase-like"/>
    <property type="match status" value="1"/>
</dbReference>
<feature type="domain" description="AMP-dependent synthetase/ligase" evidence="6">
    <location>
        <begin position="28"/>
        <end position="391"/>
    </location>
</feature>
<accession>A0A842I2A1</accession>
<dbReference type="Gene3D" id="3.40.50.12780">
    <property type="entry name" value="N-terminal domain of ligase-like"/>
    <property type="match status" value="1"/>
</dbReference>
<dbReference type="EMBL" id="JACJVJ010000003">
    <property type="protein sequence ID" value="MBC2778961.1"/>
    <property type="molecule type" value="Genomic_DNA"/>
</dbReference>
<dbReference type="PANTHER" id="PTHR43201">
    <property type="entry name" value="ACYL-COA SYNTHETASE"/>
    <property type="match status" value="1"/>
</dbReference>
<evidence type="ECO:0000256" key="3">
    <source>
        <dbReference type="ARBA" id="ARBA00051915"/>
    </source>
</evidence>
<protein>
    <recommendedName>
        <fullName evidence="5">3-methylmercaptopropionyl-CoA ligase</fullName>
        <ecNumber evidence="4">6.2.1.44</ecNumber>
    </recommendedName>
</protein>
<reference evidence="8 9" key="1">
    <citation type="submission" date="2020-08" db="EMBL/GenBank/DDBJ databases">
        <title>Draft genome sequence of Parasphingopyxis sp. GrpM-11.</title>
        <authorList>
            <person name="Oh J."/>
            <person name="Roh D.-H."/>
        </authorList>
    </citation>
    <scope>NUCLEOTIDE SEQUENCE [LARGE SCALE GENOMIC DNA]</scope>
    <source>
        <strain evidence="8 9">GrpM-11</strain>
    </source>
</reference>
<dbReference type="InterPro" id="IPR020845">
    <property type="entry name" value="AMP-binding_CS"/>
</dbReference>
<evidence type="ECO:0000259" key="7">
    <source>
        <dbReference type="Pfam" id="PF13193"/>
    </source>
</evidence>
<comment type="similarity">
    <text evidence="1">Belongs to the ATP-dependent AMP-binding enzyme family.</text>
</comment>
<comment type="catalytic activity">
    <reaction evidence="3">
        <text>3-(methylsulfanyl)propanoate + ATP + CoA = 3-(methylsulfanyl)propanoyl-CoA + AMP + diphosphate</text>
        <dbReference type="Rhea" id="RHEA:43052"/>
        <dbReference type="ChEBI" id="CHEBI:30616"/>
        <dbReference type="ChEBI" id="CHEBI:33019"/>
        <dbReference type="ChEBI" id="CHEBI:49016"/>
        <dbReference type="ChEBI" id="CHEBI:57287"/>
        <dbReference type="ChEBI" id="CHEBI:82815"/>
        <dbReference type="ChEBI" id="CHEBI:456215"/>
        <dbReference type="EC" id="6.2.1.44"/>
    </reaction>
    <physiologicalReaction direction="left-to-right" evidence="3">
        <dbReference type="Rhea" id="RHEA:43053"/>
    </physiologicalReaction>
</comment>
<evidence type="ECO:0000256" key="4">
    <source>
        <dbReference type="ARBA" id="ARBA00066616"/>
    </source>
</evidence>
<organism evidence="8 9">
    <name type="scientific">Parasphingopyxis marina</name>
    <dbReference type="NCBI Taxonomy" id="2761622"/>
    <lineage>
        <taxon>Bacteria</taxon>
        <taxon>Pseudomonadati</taxon>
        <taxon>Pseudomonadota</taxon>
        <taxon>Alphaproteobacteria</taxon>
        <taxon>Sphingomonadales</taxon>
        <taxon>Sphingomonadaceae</taxon>
        <taxon>Parasphingopyxis</taxon>
    </lineage>
</organism>
<dbReference type="AlphaFoldDB" id="A0A842I2A1"/>
<evidence type="ECO:0000256" key="2">
    <source>
        <dbReference type="ARBA" id="ARBA00022598"/>
    </source>
</evidence>
<dbReference type="GO" id="GO:0006631">
    <property type="term" value="P:fatty acid metabolic process"/>
    <property type="evidence" value="ECO:0007669"/>
    <property type="project" value="TreeGrafter"/>
</dbReference>
<evidence type="ECO:0000259" key="6">
    <source>
        <dbReference type="Pfam" id="PF00501"/>
    </source>
</evidence>
<dbReference type="Pfam" id="PF13193">
    <property type="entry name" value="AMP-binding_C"/>
    <property type="match status" value="1"/>
</dbReference>
<name>A0A842I2A1_9SPHN</name>
<evidence type="ECO:0000256" key="5">
    <source>
        <dbReference type="ARBA" id="ARBA00067668"/>
    </source>
</evidence>
<dbReference type="FunFam" id="3.30.300.30:FF:000008">
    <property type="entry name" value="2,3-dihydroxybenzoate-AMP ligase"/>
    <property type="match status" value="1"/>
</dbReference>
<dbReference type="PROSITE" id="PS00455">
    <property type="entry name" value="AMP_BINDING"/>
    <property type="match status" value="1"/>
</dbReference>
<dbReference type="InterPro" id="IPR025110">
    <property type="entry name" value="AMP-bd_C"/>
</dbReference>
<evidence type="ECO:0000313" key="8">
    <source>
        <dbReference type="EMBL" id="MBC2778961.1"/>
    </source>
</evidence>
<dbReference type="InterPro" id="IPR042099">
    <property type="entry name" value="ANL_N_sf"/>
</dbReference>
<evidence type="ECO:0000256" key="1">
    <source>
        <dbReference type="ARBA" id="ARBA00006432"/>
    </source>
</evidence>
<dbReference type="InterPro" id="IPR045851">
    <property type="entry name" value="AMP-bd_C_sf"/>
</dbReference>
<sequence>MGLDQSLWIGTDGDPDCDDIAIGEAVSRSARLWPDVEAAVFACQQNIDEVRWTFAELDALSTRLARALLDLGHSPGDRIAIWAPNHPNWILLEYAIAKAGMVIVAINPLYRESELTYALNASDVTTIFHAVSVGGVSMATTIDAVRGDTPSLRNIYDLTIDLDRLLSGAASDAQLPAVAPHDLFMIQYTSGTTGVPKAAWLPHGAIATISARTYRRWDFGPGDRVCHGFPMFHVGGSGNSTPGSLIVGTTTLPIHIFRAGEALDILEQERCTGFIGVPSMLTAMMEDDSLGTRDLSALKRIVVGGAAVPSPFLRQCEDTFGVEMLNGYGQTESCGVSASVRPGDDASKKTGTSGLALPGVSLKVVDAEGRIQPCGVPGELCADGPGKMIGYGDPQATREAFDAEGWLRTGDIATMDGDGYVTIVGRLKDMIIRGGENLYPAEIEAYLIEHPDIAEAAVIGLPDEKYGEELCAVLRPASPDHEDANTILEWCRKRVSRWKVPRYIAFVDAMPTTASGKIIKHELLPLMAEQFGLPTDQPNGAET</sequence>
<keyword evidence="2" id="KW-0436">Ligase</keyword>
<comment type="caution">
    <text evidence="8">The sequence shown here is derived from an EMBL/GenBank/DDBJ whole genome shotgun (WGS) entry which is preliminary data.</text>
</comment>
<proteinExistence type="inferred from homology"/>
<evidence type="ECO:0000313" key="9">
    <source>
        <dbReference type="Proteomes" id="UP000564378"/>
    </source>
</evidence>
<gene>
    <name evidence="8" type="ORF">H6P80_15155</name>
</gene>
<dbReference type="EC" id="6.2.1.44" evidence="4"/>
<keyword evidence="9" id="KW-1185">Reference proteome</keyword>
<dbReference type="InterPro" id="IPR000873">
    <property type="entry name" value="AMP-dep_synth/lig_dom"/>
</dbReference>
<dbReference type="Proteomes" id="UP000564378">
    <property type="component" value="Unassembled WGS sequence"/>
</dbReference>
<dbReference type="Gene3D" id="3.30.300.30">
    <property type="match status" value="1"/>
</dbReference>